<keyword evidence="6" id="KW-0349">Heme</keyword>
<dbReference type="InterPro" id="IPR001128">
    <property type="entry name" value="Cyt_P450"/>
</dbReference>
<keyword evidence="14" id="KW-1185">Reference proteome</keyword>
<dbReference type="GO" id="GO:0020037">
    <property type="term" value="F:heme binding"/>
    <property type="evidence" value="ECO:0007669"/>
    <property type="project" value="InterPro"/>
</dbReference>
<evidence type="ECO:0000256" key="10">
    <source>
        <dbReference type="ARBA" id="ARBA00023002"/>
    </source>
</evidence>
<comment type="cofactor">
    <cofactor evidence="1">
        <name>heme</name>
        <dbReference type="ChEBI" id="CHEBI:30413"/>
    </cofactor>
</comment>
<keyword evidence="11" id="KW-0408">Iron</keyword>
<sequence>MSMLTLIFIVQARVHDELDTIFHDSDRECTFQDTINMKYLDRVILERLRLFLVAPLFGRKLNKDVKIGNVLAKDAIILIFPVVSHRTEKYYPNPLVFNPDNFLPDNMRQRNSYAYIPFSAGP</sequence>
<gene>
    <name evidence="15" type="primary">LOC106751425</name>
</gene>
<evidence type="ECO:0000256" key="2">
    <source>
        <dbReference type="ARBA" id="ARBA00003690"/>
    </source>
</evidence>
<comment type="subcellular location">
    <subcellularLocation>
        <location evidence="4">Endoplasmic reticulum membrane</location>
        <topology evidence="4">Peripheral membrane protein</topology>
    </subcellularLocation>
    <subcellularLocation>
        <location evidence="3">Microsome membrane</location>
        <topology evidence="3">Peripheral membrane protein</topology>
    </subcellularLocation>
</comment>
<evidence type="ECO:0000256" key="3">
    <source>
        <dbReference type="ARBA" id="ARBA00004174"/>
    </source>
</evidence>
<dbReference type="SUPFAM" id="SSF48264">
    <property type="entry name" value="Cytochrome P450"/>
    <property type="match status" value="1"/>
</dbReference>
<evidence type="ECO:0000256" key="9">
    <source>
        <dbReference type="ARBA" id="ARBA00022848"/>
    </source>
</evidence>
<evidence type="ECO:0000256" key="5">
    <source>
        <dbReference type="ARBA" id="ARBA00010617"/>
    </source>
</evidence>
<feature type="non-terminal residue" evidence="15">
    <location>
        <position position="122"/>
    </location>
</feature>
<dbReference type="GO" id="GO:0004497">
    <property type="term" value="F:monooxygenase activity"/>
    <property type="evidence" value="ECO:0007669"/>
    <property type="project" value="UniProtKB-KW"/>
</dbReference>
<evidence type="ECO:0000256" key="12">
    <source>
        <dbReference type="ARBA" id="ARBA00023033"/>
    </source>
</evidence>
<organism evidence="14 15">
    <name type="scientific">Dinoponera quadriceps</name>
    <name type="common">South American ant</name>
    <dbReference type="NCBI Taxonomy" id="609295"/>
    <lineage>
        <taxon>Eukaryota</taxon>
        <taxon>Metazoa</taxon>
        <taxon>Ecdysozoa</taxon>
        <taxon>Arthropoda</taxon>
        <taxon>Hexapoda</taxon>
        <taxon>Insecta</taxon>
        <taxon>Pterygota</taxon>
        <taxon>Neoptera</taxon>
        <taxon>Endopterygota</taxon>
        <taxon>Hymenoptera</taxon>
        <taxon>Apocrita</taxon>
        <taxon>Aculeata</taxon>
        <taxon>Formicoidea</taxon>
        <taxon>Formicidae</taxon>
        <taxon>Ponerinae</taxon>
        <taxon>Ponerini</taxon>
        <taxon>Dinoponera</taxon>
    </lineage>
</organism>
<evidence type="ECO:0000256" key="13">
    <source>
        <dbReference type="ARBA" id="ARBA00023136"/>
    </source>
</evidence>
<dbReference type="Proteomes" id="UP000515204">
    <property type="component" value="Unplaced"/>
</dbReference>
<name>A0A6P3YCY4_DINQU</name>
<dbReference type="PANTHER" id="PTHR24291">
    <property type="entry name" value="CYTOCHROME P450 FAMILY 4"/>
    <property type="match status" value="1"/>
</dbReference>
<evidence type="ECO:0000256" key="6">
    <source>
        <dbReference type="ARBA" id="ARBA00022617"/>
    </source>
</evidence>
<dbReference type="GO" id="GO:0005506">
    <property type="term" value="F:iron ion binding"/>
    <property type="evidence" value="ECO:0007669"/>
    <property type="project" value="InterPro"/>
</dbReference>
<protein>
    <submittedName>
        <fullName evidence="15">Cytochrome P450 4C1-like</fullName>
    </submittedName>
</protein>
<proteinExistence type="inferred from homology"/>
<keyword evidence="13" id="KW-0472">Membrane</keyword>
<dbReference type="RefSeq" id="XP_014487799.1">
    <property type="nucleotide sequence ID" value="XM_014632313.1"/>
</dbReference>
<comment type="function">
    <text evidence="2">May be involved in the metabolism of insect hormones and in the breakdown of synthetic insecticides.</text>
</comment>
<evidence type="ECO:0000256" key="7">
    <source>
        <dbReference type="ARBA" id="ARBA00022723"/>
    </source>
</evidence>
<dbReference type="GO" id="GO:0005789">
    <property type="term" value="C:endoplasmic reticulum membrane"/>
    <property type="evidence" value="ECO:0007669"/>
    <property type="project" value="UniProtKB-SubCell"/>
</dbReference>
<dbReference type="InterPro" id="IPR036396">
    <property type="entry name" value="Cyt_P450_sf"/>
</dbReference>
<dbReference type="OrthoDB" id="1470350at2759"/>
<dbReference type="Pfam" id="PF00067">
    <property type="entry name" value="p450"/>
    <property type="match status" value="1"/>
</dbReference>
<evidence type="ECO:0000256" key="11">
    <source>
        <dbReference type="ARBA" id="ARBA00023004"/>
    </source>
</evidence>
<evidence type="ECO:0000256" key="4">
    <source>
        <dbReference type="ARBA" id="ARBA00004406"/>
    </source>
</evidence>
<dbReference type="InterPro" id="IPR050196">
    <property type="entry name" value="Cytochrome_P450_Monoox"/>
</dbReference>
<dbReference type="GO" id="GO:0016705">
    <property type="term" value="F:oxidoreductase activity, acting on paired donors, with incorporation or reduction of molecular oxygen"/>
    <property type="evidence" value="ECO:0007669"/>
    <property type="project" value="InterPro"/>
</dbReference>
<keyword evidence="12" id="KW-0503">Monooxygenase</keyword>
<evidence type="ECO:0000256" key="1">
    <source>
        <dbReference type="ARBA" id="ARBA00001971"/>
    </source>
</evidence>
<evidence type="ECO:0000313" key="14">
    <source>
        <dbReference type="Proteomes" id="UP000515204"/>
    </source>
</evidence>
<accession>A0A6P3YCY4</accession>
<dbReference type="KEGG" id="dqu:106751425"/>
<evidence type="ECO:0000256" key="8">
    <source>
        <dbReference type="ARBA" id="ARBA00022824"/>
    </source>
</evidence>
<keyword evidence="10" id="KW-0560">Oxidoreductase</keyword>
<dbReference type="Gene3D" id="1.10.630.10">
    <property type="entry name" value="Cytochrome P450"/>
    <property type="match status" value="1"/>
</dbReference>
<dbReference type="InterPro" id="IPR002403">
    <property type="entry name" value="Cyt_P450_E_grp-IV"/>
</dbReference>
<dbReference type="AlphaFoldDB" id="A0A6P3YCY4"/>
<dbReference type="PANTHER" id="PTHR24291:SF189">
    <property type="entry name" value="CYTOCHROME P450 4C3-RELATED"/>
    <property type="match status" value="1"/>
</dbReference>
<keyword evidence="9" id="KW-0492">Microsome</keyword>
<dbReference type="PRINTS" id="PR00465">
    <property type="entry name" value="EP450IV"/>
</dbReference>
<keyword evidence="7" id="KW-0479">Metal-binding</keyword>
<evidence type="ECO:0000313" key="15">
    <source>
        <dbReference type="RefSeq" id="XP_014487799.1"/>
    </source>
</evidence>
<keyword evidence="8" id="KW-0256">Endoplasmic reticulum</keyword>
<dbReference type="GeneID" id="106751425"/>
<comment type="similarity">
    <text evidence="5">Belongs to the cytochrome P450 family.</text>
</comment>
<reference evidence="15" key="1">
    <citation type="submission" date="2025-08" db="UniProtKB">
        <authorList>
            <consortium name="RefSeq"/>
        </authorList>
    </citation>
    <scope>IDENTIFICATION</scope>
</reference>